<dbReference type="EMBL" id="JAUHPV010000003">
    <property type="protein sequence ID" value="MDN4472550.1"/>
    <property type="molecule type" value="Genomic_DNA"/>
</dbReference>
<evidence type="ECO:0000313" key="2">
    <source>
        <dbReference type="Proteomes" id="UP001172738"/>
    </source>
</evidence>
<accession>A0ABT8G087</accession>
<sequence>MATQEDATAADSSVAARLGLKHGHVIQEFGYDDDVDSNLREAIEKVTGESLADEDYGDVTDGALVWFRDGDDDLADLLMDVQSLLDDGRPVWLLTPKAGSAGAVEPRDVEESSSLAGLHATSTFVVGSGWWCTQLVEKGRSK</sequence>
<comment type="caution">
    <text evidence="1">The sequence shown here is derived from an EMBL/GenBank/DDBJ whole genome shotgun (WGS) entry which is preliminary data.</text>
</comment>
<reference evidence="1" key="1">
    <citation type="submission" date="2023-06" db="EMBL/GenBank/DDBJ databases">
        <title>SYSU T00b26.</title>
        <authorList>
            <person name="Gao L."/>
            <person name="Fang B.-Z."/>
            <person name="Li W.-J."/>
        </authorList>
    </citation>
    <scope>NUCLEOTIDE SEQUENCE</scope>
    <source>
        <strain evidence="1">SYSU T00b26</strain>
    </source>
</reference>
<proteinExistence type="predicted"/>
<organism evidence="1 2">
    <name type="scientific">Demequina zhanjiangensis</name>
    <dbReference type="NCBI Taxonomy" id="3051659"/>
    <lineage>
        <taxon>Bacteria</taxon>
        <taxon>Bacillati</taxon>
        <taxon>Actinomycetota</taxon>
        <taxon>Actinomycetes</taxon>
        <taxon>Micrococcales</taxon>
        <taxon>Demequinaceae</taxon>
        <taxon>Demequina</taxon>
    </lineage>
</organism>
<evidence type="ECO:0000313" key="1">
    <source>
        <dbReference type="EMBL" id="MDN4472550.1"/>
    </source>
</evidence>
<dbReference type="Proteomes" id="UP001172738">
    <property type="component" value="Unassembled WGS sequence"/>
</dbReference>
<protein>
    <submittedName>
        <fullName evidence="1">DUF3052 domain-containing protein</fullName>
    </submittedName>
</protein>
<name>A0ABT8G087_9MICO</name>
<dbReference type="Pfam" id="PF11253">
    <property type="entry name" value="DUF3052"/>
    <property type="match status" value="1"/>
</dbReference>
<gene>
    <name evidence="1" type="ORF">QQX04_06035</name>
</gene>
<keyword evidence="2" id="KW-1185">Reference proteome</keyword>
<dbReference type="RefSeq" id="WP_301127216.1">
    <property type="nucleotide sequence ID" value="NZ_JAUHPV010000003.1"/>
</dbReference>
<dbReference type="InterPro" id="IPR021412">
    <property type="entry name" value="DUF3052"/>
</dbReference>